<evidence type="ECO:0000313" key="16">
    <source>
        <dbReference type="Proteomes" id="UP001521137"/>
    </source>
</evidence>
<evidence type="ECO:0000259" key="14">
    <source>
        <dbReference type="Pfam" id="PF01171"/>
    </source>
</evidence>
<dbReference type="SUPFAM" id="SSF52402">
    <property type="entry name" value="Adenine nucleotide alpha hydrolases-like"/>
    <property type="match status" value="1"/>
</dbReference>
<evidence type="ECO:0000256" key="6">
    <source>
        <dbReference type="ARBA" id="ARBA00022723"/>
    </source>
</evidence>
<evidence type="ECO:0000256" key="5">
    <source>
        <dbReference type="ARBA" id="ARBA00022694"/>
    </source>
</evidence>
<keyword evidence="6 13" id="KW-0479">Metal-binding</keyword>
<evidence type="ECO:0000256" key="8">
    <source>
        <dbReference type="ARBA" id="ARBA00022840"/>
    </source>
</evidence>
<sequence length="310" mass="35000">MSQVTTPNKSQKQNFHKLQKRIRHNTGKAIADFKMIEEGDKVMVCLSGGKDSYTMLDVLLHMQKVAPISFEIVAVNLDQKQPGFPEHVLPTYLQSLGIDYEIVEEDTYSIVVDKIEAGKTTCSLCSRLRRGILYSTATRLGATKIALGHHRDDMLETLFLNMFHGGKLKSMPPKLVSDDGKQMVIRPLAYCAEKDILQYSNALEFPIIPCNLCGSQENLQRKMIKGMLQEWDQKYPSRIESMFKAIQNVAPSHLADKQLYDFESLKTQDGPFKDGDIGFDQPEFNPLSSEKHVTKTTNISQIQAIDVTNL</sequence>
<evidence type="ECO:0000256" key="13">
    <source>
        <dbReference type="HAMAP-Rule" id="MF_01850"/>
    </source>
</evidence>
<dbReference type="PANTHER" id="PTHR43686">
    <property type="entry name" value="SULFURTRANSFERASE-RELATED"/>
    <property type="match status" value="1"/>
</dbReference>
<keyword evidence="3 13" id="KW-0820">tRNA-binding</keyword>
<keyword evidence="2 13" id="KW-0963">Cytoplasm</keyword>
<dbReference type="InterPro" id="IPR011063">
    <property type="entry name" value="TilS/TtcA_N"/>
</dbReference>
<evidence type="ECO:0000256" key="2">
    <source>
        <dbReference type="ARBA" id="ARBA00022490"/>
    </source>
</evidence>
<feature type="short sequence motif" description="PP-loop motif" evidence="13">
    <location>
        <begin position="47"/>
        <end position="52"/>
    </location>
</feature>
<protein>
    <recommendedName>
        <fullName evidence="13">tRNA-cytidine(32) 2-sulfurtransferase</fullName>
        <ecNumber evidence="13">2.8.1.-</ecNumber>
    </recommendedName>
    <alternativeName>
        <fullName evidence="13">Two-thiocytidine biosynthesis protein A</fullName>
    </alternativeName>
    <alternativeName>
        <fullName evidence="13">tRNA 2-thiocytidine biosynthesis protein TtcA</fullName>
    </alternativeName>
</protein>
<keyword evidence="9 13" id="KW-0460">Magnesium</keyword>
<keyword evidence="8 13" id="KW-0067">ATP-binding</keyword>
<reference evidence="15 16" key="1">
    <citation type="submission" date="2022-01" db="EMBL/GenBank/DDBJ databases">
        <title>Paraglaciecola sp. G1-23.</title>
        <authorList>
            <person name="Jin M.S."/>
            <person name="Han D.M."/>
            <person name="Kim H.M."/>
            <person name="Jeon C.O."/>
        </authorList>
    </citation>
    <scope>NUCLEOTIDE SEQUENCE [LARGE SCALE GENOMIC DNA]</scope>
    <source>
        <strain evidence="15 16">G1-23</strain>
    </source>
</reference>
<comment type="caution">
    <text evidence="15">The sequence shown here is derived from an EMBL/GenBank/DDBJ whole genome shotgun (WGS) entry which is preliminary data.</text>
</comment>
<dbReference type="InterPro" id="IPR012089">
    <property type="entry name" value="tRNA_Cyd_32_2_STrfase"/>
</dbReference>
<dbReference type="EC" id="2.8.1.-" evidence="13"/>
<evidence type="ECO:0000256" key="4">
    <source>
        <dbReference type="ARBA" id="ARBA00022679"/>
    </source>
</evidence>
<organism evidence="15 16">
    <name type="scientific">Paraglaciecola algarum</name>
    <dbReference type="NCBI Taxonomy" id="3050085"/>
    <lineage>
        <taxon>Bacteria</taxon>
        <taxon>Pseudomonadati</taxon>
        <taxon>Pseudomonadota</taxon>
        <taxon>Gammaproteobacteria</taxon>
        <taxon>Alteromonadales</taxon>
        <taxon>Alteromonadaceae</taxon>
        <taxon>Paraglaciecola</taxon>
    </lineage>
</organism>
<comment type="catalytic activity">
    <reaction evidence="13">
        <text>cytidine(32) in tRNA + S-sulfanyl-L-cysteinyl-[cysteine desulfurase] + AH2 + ATP = 2-thiocytidine(32) in tRNA + L-cysteinyl-[cysteine desulfurase] + A + AMP + diphosphate + H(+)</text>
        <dbReference type="Rhea" id="RHEA:57048"/>
        <dbReference type="Rhea" id="RHEA-COMP:10288"/>
        <dbReference type="Rhea" id="RHEA-COMP:12157"/>
        <dbReference type="Rhea" id="RHEA-COMP:12158"/>
        <dbReference type="Rhea" id="RHEA-COMP:14821"/>
        <dbReference type="ChEBI" id="CHEBI:13193"/>
        <dbReference type="ChEBI" id="CHEBI:15378"/>
        <dbReference type="ChEBI" id="CHEBI:17499"/>
        <dbReference type="ChEBI" id="CHEBI:29950"/>
        <dbReference type="ChEBI" id="CHEBI:30616"/>
        <dbReference type="ChEBI" id="CHEBI:33019"/>
        <dbReference type="ChEBI" id="CHEBI:61963"/>
        <dbReference type="ChEBI" id="CHEBI:82748"/>
        <dbReference type="ChEBI" id="CHEBI:141453"/>
        <dbReference type="ChEBI" id="CHEBI:456215"/>
    </reaction>
</comment>
<evidence type="ECO:0000313" key="15">
    <source>
        <dbReference type="EMBL" id="MCF2947058.1"/>
    </source>
</evidence>
<dbReference type="Pfam" id="PF01171">
    <property type="entry name" value="ATP_bind_3"/>
    <property type="match status" value="1"/>
</dbReference>
<gene>
    <name evidence="13 15" type="primary">ttcA</name>
    <name evidence="15" type="ORF">L0668_03000</name>
</gene>
<comment type="subunit">
    <text evidence="13">Homodimer.</text>
</comment>
<evidence type="ECO:0000256" key="7">
    <source>
        <dbReference type="ARBA" id="ARBA00022741"/>
    </source>
</evidence>
<dbReference type="PANTHER" id="PTHR43686:SF1">
    <property type="entry name" value="AMINOTRAN_5 DOMAIN-CONTAINING PROTEIN"/>
    <property type="match status" value="1"/>
</dbReference>
<keyword evidence="7 13" id="KW-0547">Nucleotide-binding</keyword>
<dbReference type="PIRSF" id="PIRSF004976">
    <property type="entry name" value="ATPase_YdaO"/>
    <property type="match status" value="1"/>
</dbReference>
<feature type="binding site" evidence="13">
    <location>
        <position position="122"/>
    </location>
    <ligand>
        <name>[4Fe-4S] cluster</name>
        <dbReference type="ChEBI" id="CHEBI:49883"/>
    </ligand>
</feature>
<keyword evidence="1 13" id="KW-0004">4Fe-4S</keyword>
<dbReference type="NCBIfam" id="NF007972">
    <property type="entry name" value="PRK10696.1"/>
    <property type="match status" value="1"/>
</dbReference>
<evidence type="ECO:0000256" key="11">
    <source>
        <dbReference type="ARBA" id="ARBA00023004"/>
    </source>
</evidence>
<keyword evidence="5 13" id="KW-0819">tRNA processing</keyword>
<dbReference type="Proteomes" id="UP001521137">
    <property type="component" value="Unassembled WGS sequence"/>
</dbReference>
<feature type="binding site" evidence="13">
    <location>
        <position position="125"/>
    </location>
    <ligand>
        <name>[4Fe-4S] cluster</name>
        <dbReference type="ChEBI" id="CHEBI:49883"/>
    </ligand>
</feature>
<comment type="cofactor">
    <cofactor evidence="13">
        <name>Mg(2+)</name>
        <dbReference type="ChEBI" id="CHEBI:18420"/>
    </cofactor>
</comment>
<keyword evidence="4 13" id="KW-0808">Transferase</keyword>
<comment type="similarity">
    <text evidence="13">Belongs to the TtcA family.</text>
</comment>
<dbReference type="Gene3D" id="3.40.50.620">
    <property type="entry name" value="HUPs"/>
    <property type="match status" value="1"/>
</dbReference>
<proteinExistence type="inferred from homology"/>
<name>A0ABS9D2C0_9ALTE</name>
<dbReference type="EMBL" id="JAKGAS010000001">
    <property type="protein sequence ID" value="MCF2947058.1"/>
    <property type="molecule type" value="Genomic_DNA"/>
</dbReference>
<comment type="miscellaneous">
    <text evidence="13">The thiolation reaction likely consists of two steps: a first activation step by ATP to form an adenylated intermediate of the target base of tRNA, and a second nucleophilic substitution step of the sulfur (S) atom supplied by the hydrosulfide attached to the Fe-S cluster.</text>
</comment>
<dbReference type="InterPro" id="IPR014729">
    <property type="entry name" value="Rossmann-like_a/b/a_fold"/>
</dbReference>
<dbReference type="GO" id="GO:0016740">
    <property type="term" value="F:transferase activity"/>
    <property type="evidence" value="ECO:0007669"/>
    <property type="project" value="UniProtKB-KW"/>
</dbReference>
<feature type="binding site" evidence="13">
    <location>
        <position position="213"/>
    </location>
    <ligand>
        <name>[4Fe-4S] cluster</name>
        <dbReference type="ChEBI" id="CHEBI:49883"/>
    </ligand>
</feature>
<comment type="subcellular location">
    <subcellularLocation>
        <location evidence="13">Cytoplasm</location>
    </subcellularLocation>
</comment>
<evidence type="ECO:0000256" key="12">
    <source>
        <dbReference type="ARBA" id="ARBA00023014"/>
    </source>
</evidence>
<comment type="pathway">
    <text evidence="13">tRNA modification.</text>
</comment>
<evidence type="ECO:0000256" key="3">
    <source>
        <dbReference type="ARBA" id="ARBA00022555"/>
    </source>
</evidence>
<feature type="domain" description="tRNA(Ile)-lysidine/2-thiocytidine synthase N-terminal" evidence="14">
    <location>
        <begin position="41"/>
        <end position="202"/>
    </location>
</feature>
<keyword evidence="10 13" id="KW-0694">RNA-binding</keyword>
<keyword evidence="11 13" id="KW-0408">Iron</keyword>
<dbReference type="CDD" id="cd24138">
    <property type="entry name" value="TtcA-like"/>
    <property type="match status" value="1"/>
</dbReference>
<accession>A0ABS9D2C0</accession>
<evidence type="ECO:0000256" key="10">
    <source>
        <dbReference type="ARBA" id="ARBA00022884"/>
    </source>
</evidence>
<dbReference type="InterPro" id="IPR035107">
    <property type="entry name" value="tRNA_thiolation_TtcA_Ctu1"/>
</dbReference>
<keyword evidence="16" id="KW-1185">Reference proteome</keyword>
<dbReference type="HAMAP" id="MF_01850">
    <property type="entry name" value="TtcA"/>
    <property type="match status" value="1"/>
</dbReference>
<dbReference type="RefSeq" id="WP_235310570.1">
    <property type="nucleotide sequence ID" value="NZ_JAKGAS010000001.1"/>
</dbReference>
<evidence type="ECO:0000256" key="1">
    <source>
        <dbReference type="ARBA" id="ARBA00022485"/>
    </source>
</evidence>
<evidence type="ECO:0000256" key="9">
    <source>
        <dbReference type="ARBA" id="ARBA00022842"/>
    </source>
</evidence>
<comment type="cofactor">
    <cofactor evidence="13">
        <name>[4Fe-4S] cluster</name>
        <dbReference type="ChEBI" id="CHEBI:49883"/>
    </cofactor>
    <text evidence="13">Binds 1 [4Fe-4S] cluster per subunit. The cluster is chelated by three Cys residues, the fourth Fe has a free coordination site that may bind a sulfur atom transferred from the persulfide of IscS.</text>
</comment>
<keyword evidence="12 13" id="KW-0411">Iron-sulfur</keyword>
<comment type="function">
    <text evidence="13">Catalyzes the ATP-dependent 2-thiolation of cytidine in position 32 of tRNA, to form 2-thiocytidine (s(2)C32). The sulfur atoms are provided by the cysteine/cysteine desulfurase (IscS) system.</text>
</comment>